<dbReference type="RefSeq" id="WP_151178197.1">
    <property type="nucleotide sequence ID" value="NZ_CP042906.1"/>
</dbReference>
<evidence type="ECO:0000313" key="2">
    <source>
        <dbReference type="EMBL" id="QEX17992.1"/>
    </source>
</evidence>
<organism evidence="2 3">
    <name type="scientific">Hypericibacter terrae</name>
    <dbReference type="NCBI Taxonomy" id="2602015"/>
    <lineage>
        <taxon>Bacteria</taxon>
        <taxon>Pseudomonadati</taxon>
        <taxon>Pseudomonadota</taxon>
        <taxon>Alphaproteobacteria</taxon>
        <taxon>Rhodospirillales</taxon>
        <taxon>Dongiaceae</taxon>
        <taxon>Hypericibacter</taxon>
    </lineage>
</organism>
<dbReference type="KEGG" id="htq:FRZ44_32960"/>
<gene>
    <name evidence="2" type="ORF">FRZ44_32960</name>
</gene>
<accession>A0A5J6MK80</accession>
<reference evidence="2 3" key="1">
    <citation type="submission" date="2019-08" db="EMBL/GenBank/DDBJ databases">
        <title>Hyperibacter terrae gen. nov., sp. nov. and Hyperibacter viscosus sp. nov., two new members in the family Rhodospirillaceae isolated from the rhizosphere of Hypericum perforatum.</title>
        <authorList>
            <person name="Noviana Z."/>
        </authorList>
    </citation>
    <scope>NUCLEOTIDE SEQUENCE [LARGE SCALE GENOMIC DNA]</scope>
    <source>
        <strain evidence="2 3">R5913</strain>
    </source>
</reference>
<evidence type="ECO:0000313" key="3">
    <source>
        <dbReference type="Proteomes" id="UP000326202"/>
    </source>
</evidence>
<dbReference type="AlphaFoldDB" id="A0A5J6MK80"/>
<name>A0A5J6MK80_9PROT</name>
<feature type="compositionally biased region" description="Polar residues" evidence="1">
    <location>
        <begin position="1"/>
        <end position="12"/>
    </location>
</feature>
<feature type="region of interest" description="Disordered" evidence="1">
    <location>
        <begin position="1"/>
        <end position="26"/>
    </location>
</feature>
<dbReference type="Proteomes" id="UP000326202">
    <property type="component" value="Chromosome"/>
</dbReference>
<keyword evidence="3" id="KW-1185">Reference proteome</keyword>
<evidence type="ECO:0000256" key="1">
    <source>
        <dbReference type="SAM" id="MobiDB-lite"/>
    </source>
</evidence>
<protein>
    <submittedName>
        <fullName evidence="2">Uncharacterized protein</fullName>
    </submittedName>
</protein>
<dbReference type="EMBL" id="CP042906">
    <property type="protein sequence ID" value="QEX17992.1"/>
    <property type="molecule type" value="Genomic_DNA"/>
</dbReference>
<sequence>MGVENSLQQSAHGGTILPDRSPRCPEQDGVQLVIQRARDGGDLVNAELAEERGRLVILEHRAAPVVLIEQDRQRRVEACP</sequence>
<proteinExistence type="predicted"/>